<gene>
    <name evidence="1" type="ORF">QAD02_018157</name>
</gene>
<accession>A0ACC2PKQ4</accession>
<dbReference type="EMBL" id="CM056741">
    <property type="protein sequence ID" value="KAJ8682365.1"/>
    <property type="molecule type" value="Genomic_DNA"/>
</dbReference>
<evidence type="ECO:0000313" key="1">
    <source>
        <dbReference type="EMBL" id="KAJ8682365.1"/>
    </source>
</evidence>
<sequence length="152" mass="16624">MGEAHENVEAGLELSPSISFLQEDIDLESLFWSENEMIPTTFDLRVLPTFQSALADFESCEGNASFLTELTGATLEQQPSHGHPQASESIQSHSLAAEPSVSNLLPFTSVTLCPEMCQSHSLTAQQSISNLLPFTSVTPCSGMCNYNRKCFY</sequence>
<organism evidence="1 2">
    <name type="scientific">Eretmocerus hayati</name>
    <dbReference type="NCBI Taxonomy" id="131215"/>
    <lineage>
        <taxon>Eukaryota</taxon>
        <taxon>Metazoa</taxon>
        <taxon>Ecdysozoa</taxon>
        <taxon>Arthropoda</taxon>
        <taxon>Hexapoda</taxon>
        <taxon>Insecta</taxon>
        <taxon>Pterygota</taxon>
        <taxon>Neoptera</taxon>
        <taxon>Endopterygota</taxon>
        <taxon>Hymenoptera</taxon>
        <taxon>Apocrita</taxon>
        <taxon>Proctotrupomorpha</taxon>
        <taxon>Chalcidoidea</taxon>
        <taxon>Aphelinidae</taxon>
        <taxon>Aphelininae</taxon>
        <taxon>Eretmocerus</taxon>
    </lineage>
</organism>
<protein>
    <submittedName>
        <fullName evidence="1">Uncharacterized protein</fullName>
    </submittedName>
</protein>
<dbReference type="Proteomes" id="UP001239111">
    <property type="component" value="Chromosome 1"/>
</dbReference>
<reference evidence="1" key="1">
    <citation type="submission" date="2023-04" db="EMBL/GenBank/DDBJ databases">
        <title>A chromosome-level genome assembly of the parasitoid wasp Eretmocerus hayati.</title>
        <authorList>
            <person name="Zhong Y."/>
            <person name="Liu S."/>
            <person name="Liu Y."/>
        </authorList>
    </citation>
    <scope>NUCLEOTIDE SEQUENCE</scope>
    <source>
        <strain evidence="1">ZJU_SS_LIU_2023</strain>
    </source>
</reference>
<keyword evidence="2" id="KW-1185">Reference proteome</keyword>
<comment type="caution">
    <text evidence="1">The sequence shown here is derived from an EMBL/GenBank/DDBJ whole genome shotgun (WGS) entry which is preliminary data.</text>
</comment>
<evidence type="ECO:0000313" key="2">
    <source>
        <dbReference type="Proteomes" id="UP001239111"/>
    </source>
</evidence>
<proteinExistence type="predicted"/>
<name>A0ACC2PKQ4_9HYME</name>